<keyword evidence="1" id="KW-1133">Transmembrane helix</keyword>
<comment type="caution">
    <text evidence="2">The sequence shown here is derived from an EMBL/GenBank/DDBJ whole genome shotgun (WGS) entry which is preliminary data.</text>
</comment>
<sequence>MKNTIKKVSSLIMIFIFLSGSFHFFLNPQIISILKFNNKDKVHSSGQTLYSKEWLKNNDFSTQDAWNYTKGQQGDNSTVDANISSTNEWANYIVVGENNTFDLLTGELNLSTWFGWGIYNNSDFLLPDITEINATGLYVYHYLDESEGPNSEGQVHNFPSVHFRKNVSLPVDMSDYEIKSASIESIFNASVAPTVDTQGDTVDFYSIWDSATFYLEISDLNLSYSFRVAQNKTTNLGQDSPPVLNITDKALDTIGESDLITALNLALEKDPNHSSFTIILGIDIYCEDNLASGGGDRDEWYALIFKSLNLTFTYEKKIDQFSSVSWYQIGNIISGANIQISEAQLTFKVKIGQLWPAVLSPFSEMSILINDNLHTETLRLGTLNTTFNIIMFDVTRLILKDVNITLEIQVFIANTFSLGKNITISIDDVFLNISYYEIFPDYTTDIDLFLNNLNKTLDKVIQIPIYNALNVTIKYTNQSTGFHISNATVQLKGDFTGSLNENFTLEQYSIIFNTSQLSIGIKTLTVEAKKDNYFTQTIQFFVEVVERPTELLLFVDTNQIDDGDTVNSGINEFLNITVNFRDNSTKKFLSGANVELLGVDNLTESSNYYNVTINTNELDQGINVLIILAHLSNYTSQTFQFFIELIEGTSELLLFVNNTPTYNSDTVTVHTEEILEFAVFYRDNLTKAHLSGANVELLSVGNFIESGGSYNITINTNDLNPGTTILTITAQINNYLSQTIRIYVELFERATELHLYLNSENKTLDPVIELPIGSILNITAKYTENQTRRHLNNATIRVIGENFLTSLTENLAREHYSILINTTILKVGVNLLSIIANITNYQIGTIDIRITINKISTVISTVSGVPIINILPGDNVKLQIILNNSDFGALIKNATVTYTWTYGQDELTDQDNDGIYEADLLEIPEGSYTIIITASAGDDYDFKNYKITVSAIRRPTEGQTWLIYVLTGGIIGLVSIFSIYQLYFKYPPLIRKIRKLRKSIKKGKKTKPLIISKRIEIINIEQQNQAKILDFELGNSENKFPDKIEKKLKKKINENE</sequence>
<gene>
    <name evidence="2" type="ORF">LCGC14_0905860</name>
</gene>
<protein>
    <submittedName>
        <fullName evidence="2">Uncharacterized protein</fullName>
    </submittedName>
</protein>
<keyword evidence="1" id="KW-0472">Membrane</keyword>
<feature type="transmembrane region" description="Helical" evidence="1">
    <location>
        <begin position="7"/>
        <end position="26"/>
    </location>
</feature>
<evidence type="ECO:0000313" key="2">
    <source>
        <dbReference type="EMBL" id="KKN23350.1"/>
    </source>
</evidence>
<proteinExistence type="predicted"/>
<keyword evidence="1" id="KW-0812">Transmembrane</keyword>
<name>A0A0F9NV50_9ZZZZ</name>
<dbReference type="EMBL" id="LAZR01002980">
    <property type="protein sequence ID" value="KKN23350.1"/>
    <property type="molecule type" value="Genomic_DNA"/>
</dbReference>
<feature type="transmembrane region" description="Helical" evidence="1">
    <location>
        <begin position="961"/>
        <end position="984"/>
    </location>
</feature>
<organism evidence="2">
    <name type="scientific">marine sediment metagenome</name>
    <dbReference type="NCBI Taxonomy" id="412755"/>
    <lineage>
        <taxon>unclassified sequences</taxon>
        <taxon>metagenomes</taxon>
        <taxon>ecological metagenomes</taxon>
    </lineage>
</organism>
<reference evidence="2" key="1">
    <citation type="journal article" date="2015" name="Nature">
        <title>Complex archaea that bridge the gap between prokaryotes and eukaryotes.</title>
        <authorList>
            <person name="Spang A."/>
            <person name="Saw J.H."/>
            <person name="Jorgensen S.L."/>
            <person name="Zaremba-Niedzwiedzka K."/>
            <person name="Martijn J."/>
            <person name="Lind A.E."/>
            <person name="van Eijk R."/>
            <person name="Schleper C."/>
            <person name="Guy L."/>
            <person name="Ettema T.J."/>
        </authorList>
    </citation>
    <scope>NUCLEOTIDE SEQUENCE</scope>
</reference>
<evidence type="ECO:0000256" key="1">
    <source>
        <dbReference type="SAM" id="Phobius"/>
    </source>
</evidence>
<dbReference type="AlphaFoldDB" id="A0A0F9NV50"/>
<accession>A0A0F9NV50</accession>